<comment type="caution">
    <text evidence="1">The sequence shown here is derived from an EMBL/GenBank/DDBJ whole genome shotgun (WGS) entry which is preliminary data.</text>
</comment>
<protein>
    <submittedName>
        <fullName evidence="1">Uncharacterized protein</fullName>
    </submittedName>
</protein>
<proteinExistence type="predicted"/>
<reference evidence="1" key="1">
    <citation type="journal article" date="2016" name="Appl. Microbiol. Biotechnol.">
        <title>Adhesion of the genome-sequenced Lactococcus lactis subsp. cremoris IBB477 strain is mediated by specific molecular determinants.</title>
        <authorList>
            <person name="Radziwill-Bienkowska J.M."/>
            <person name="Le D.T."/>
            <person name="Szczesny P."/>
            <person name="Duviau M.P."/>
            <person name="Aleksandrzak-Piekarczyk T."/>
            <person name="Loubiere P."/>
            <person name="Mercier-Bonin M."/>
            <person name="Bardowski J.K."/>
            <person name="Kowalczyk M."/>
        </authorList>
    </citation>
    <scope>NUCLEOTIDE SEQUENCE [LARGE SCALE GENOMIC DNA]</scope>
    <source>
        <strain evidence="1">IBB477</strain>
        <plasmid evidence="1">pIBB477c</plasmid>
    </source>
</reference>
<keyword evidence="1" id="KW-0614">Plasmid</keyword>
<dbReference type="AlphaFoldDB" id="A0A1E7G091"/>
<organism evidence="1">
    <name type="scientific">Lactococcus cremoris subsp. cremoris IBB477</name>
    <dbReference type="NCBI Taxonomy" id="1449093"/>
    <lineage>
        <taxon>Bacteria</taxon>
        <taxon>Bacillati</taxon>
        <taxon>Bacillota</taxon>
        <taxon>Bacilli</taxon>
        <taxon>Lactobacillales</taxon>
        <taxon>Streptococcaceae</taxon>
        <taxon>Lactococcus</taxon>
        <taxon>Lactococcus cremoris subsp. cremoris</taxon>
    </lineage>
</organism>
<gene>
    <name evidence="1" type="ORF">AJ89_14520</name>
</gene>
<name>A0A1E7G091_LACLC</name>
<accession>A0A1E7G091</accession>
<sequence>MESFRDIIIQINGLNRESIDKKYRMFFDETKNVRKFRLTESGFNSDEKQFFVLGGLVSDVDVPLESINELWNSIPQSKTQDELKFNTIRQGAKTFPELLNKLYFQKVIDWLIENKYWIHFHYMDNFYYSIVDIIDSLPFASKLGNILDSRHYKTALYQAIRLNKNKSLDIFRDNTYPDVKDSVSFLSSIEELLEVYIESDEYEAYYYDKEDNSFEIIQEEIKKAKNQELPFLVNNREGELIEEYYQLYYQNIILFKNSYLIFDHEVDVEDRLAKMDIKSENYRFVESSIPKANEKSEFVDERTHKLVQLSDILVGAMSMFLEYLNSDDTGFLKDIYEATKWSKKQCDTFDKWVAIINDSVVENEAFKSGVVDEFLEYKYNFFTGNRFVKGGASES</sequence>
<dbReference type="Pfam" id="PF12686">
    <property type="entry name" value="DUF3800"/>
    <property type="match status" value="1"/>
</dbReference>
<dbReference type="EMBL" id="JMMZ01000041">
    <property type="protein sequence ID" value="OEU38376.1"/>
    <property type="molecule type" value="Genomic_DNA"/>
</dbReference>
<dbReference type="Proteomes" id="UP000176236">
    <property type="component" value="Plasmid pIBB477c"/>
</dbReference>
<geneLocation type="plasmid" evidence="1">
    <name>pIBB477c</name>
</geneLocation>
<dbReference type="RefSeq" id="WP_075070774.1">
    <property type="nucleotide sequence ID" value="NZ_CM007356.1"/>
</dbReference>
<evidence type="ECO:0000313" key="1">
    <source>
        <dbReference type="EMBL" id="OEU38376.1"/>
    </source>
</evidence>
<dbReference type="InterPro" id="IPR024524">
    <property type="entry name" value="DUF3800"/>
</dbReference>